<dbReference type="InterPro" id="IPR050471">
    <property type="entry name" value="AB_hydrolase"/>
</dbReference>
<dbReference type="CDD" id="cd06170">
    <property type="entry name" value="LuxR_C_like"/>
    <property type="match status" value="1"/>
</dbReference>
<dbReference type="InterPro" id="IPR000792">
    <property type="entry name" value="Tscrpt_reg_LuxR_C"/>
</dbReference>
<dbReference type="SMART" id="SM00421">
    <property type="entry name" value="HTH_LUXR"/>
    <property type="match status" value="1"/>
</dbReference>
<proteinExistence type="predicted"/>
<dbReference type="Pfam" id="PF12697">
    <property type="entry name" value="Abhydrolase_6"/>
    <property type="match status" value="1"/>
</dbReference>
<evidence type="ECO:0000313" key="3">
    <source>
        <dbReference type="Proteomes" id="UP001160334"/>
    </source>
</evidence>
<dbReference type="InterPro" id="IPR029058">
    <property type="entry name" value="AB_hydrolase_fold"/>
</dbReference>
<dbReference type="PANTHER" id="PTHR43433">
    <property type="entry name" value="HYDROLASE, ALPHA/BETA FOLD FAMILY PROTEIN"/>
    <property type="match status" value="1"/>
</dbReference>
<dbReference type="InterPro" id="IPR036388">
    <property type="entry name" value="WH-like_DNA-bd_sf"/>
</dbReference>
<comment type="caution">
    <text evidence="2">The sequence shown here is derived from an EMBL/GenBank/DDBJ whole genome shotgun (WGS) entry which is preliminary data.</text>
</comment>
<feature type="domain" description="HTH luxR-type" evidence="1">
    <location>
        <begin position="289"/>
        <end position="354"/>
    </location>
</feature>
<dbReference type="Gene3D" id="1.10.10.10">
    <property type="entry name" value="Winged helix-like DNA-binding domain superfamily/Winged helix DNA-binding domain"/>
    <property type="match status" value="1"/>
</dbReference>
<dbReference type="PRINTS" id="PR00111">
    <property type="entry name" value="ABHYDROLASE"/>
</dbReference>
<dbReference type="PRINTS" id="PR00038">
    <property type="entry name" value="HTHLUXR"/>
</dbReference>
<organism evidence="2 3">
    <name type="scientific">Prescottella agglutinans</name>
    <dbReference type="NCBI Taxonomy" id="1644129"/>
    <lineage>
        <taxon>Bacteria</taxon>
        <taxon>Bacillati</taxon>
        <taxon>Actinomycetota</taxon>
        <taxon>Actinomycetes</taxon>
        <taxon>Mycobacteriales</taxon>
        <taxon>Nocardiaceae</taxon>
        <taxon>Prescottella</taxon>
    </lineage>
</organism>
<dbReference type="SUPFAM" id="SSF46894">
    <property type="entry name" value="C-terminal effector domain of the bipartite response regulators"/>
    <property type="match status" value="1"/>
</dbReference>
<dbReference type="InterPro" id="IPR000073">
    <property type="entry name" value="AB_hydrolase_1"/>
</dbReference>
<accession>A0ABT6MJE2</accession>
<dbReference type="EMBL" id="JARXVC010000022">
    <property type="protein sequence ID" value="MDH6284443.1"/>
    <property type="molecule type" value="Genomic_DNA"/>
</dbReference>
<dbReference type="Proteomes" id="UP001160334">
    <property type="component" value="Unassembled WGS sequence"/>
</dbReference>
<keyword evidence="3" id="KW-1185">Reference proteome</keyword>
<dbReference type="Pfam" id="PF00196">
    <property type="entry name" value="GerE"/>
    <property type="match status" value="1"/>
</dbReference>
<dbReference type="InterPro" id="IPR016032">
    <property type="entry name" value="Sig_transdc_resp-reg_C-effctor"/>
</dbReference>
<sequence>MGQPSSREAFEPRRPVRFCSTPTGTRIAYTCTGRGQALLVPAAWISHLELLWLDPAYRAFFAPLSAVRTVVQYDRPGCGLSDPWPGAQGLDTDVEVLRALADHLDLERLDLLGISLGAPVSVAFAARFPQRVGRLILYGGYADGSHIAAPEVRTAMLGMIRAHWGLGSELLADIFLPDGSAATKAIFARLQRESASPSLAVDLLAQCYEVDVTDLLTRVTAPTLVVHRRGDRAIPYRAGRELAAQIAGARLVSLPGSSHFPFVGEAAPIVRAMLEFLGNSPTTPPSERPAPPSGELTARQLQVAALVAEGMTNRQIAQRLGIEERSAEGHVERIRLRLGVTSRAQIAAWWARRISPGPATDVEVPD</sequence>
<dbReference type="PANTHER" id="PTHR43433:SF8">
    <property type="entry name" value="BIFUNCTIONAL LIPASE_ADENYLATE CYCLASE LIPJ"/>
    <property type="match status" value="1"/>
</dbReference>
<name>A0ABT6MJE2_9NOCA</name>
<dbReference type="RefSeq" id="WP_280763662.1">
    <property type="nucleotide sequence ID" value="NZ_JARXVC010000022.1"/>
</dbReference>
<reference evidence="2 3" key="1">
    <citation type="submission" date="2023-04" db="EMBL/GenBank/DDBJ databases">
        <title>Forest soil microbial communities from Buena Vista Peninsula, Colon Province, Panama.</title>
        <authorList>
            <person name="Bouskill N."/>
        </authorList>
    </citation>
    <scope>NUCLEOTIDE SEQUENCE [LARGE SCALE GENOMIC DNA]</scope>
    <source>
        <strain evidence="2 3">CFH S0262</strain>
    </source>
</reference>
<protein>
    <submittedName>
        <fullName evidence="2">Pimeloyl-ACP methyl ester carboxylesterase/DNA-binding CsgD family transcriptional regulator</fullName>
    </submittedName>
</protein>
<dbReference type="PROSITE" id="PS50043">
    <property type="entry name" value="HTH_LUXR_2"/>
    <property type="match status" value="1"/>
</dbReference>
<dbReference type="Gene3D" id="3.40.50.1820">
    <property type="entry name" value="alpha/beta hydrolase"/>
    <property type="match status" value="1"/>
</dbReference>
<evidence type="ECO:0000313" key="2">
    <source>
        <dbReference type="EMBL" id="MDH6284443.1"/>
    </source>
</evidence>
<gene>
    <name evidence="2" type="ORF">M2280_005703</name>
</gene>
<dbReference type="SUPFAM" id="SSF53474">
    <property type="entry name" value="alpha/beta-Hydrolases"/>
    <property type="match status" value="1"/>
</dbReference>
<evidence type="ECO:0000259" key="1">
    <source>
        <dbReference type="PROSITE" id="PS50043"/>
    </source>
</evidence>